<evidence type="ECO:0000313" key="1">
    <source>
        <dbReference type="EMBL" id="ORY15552.1"/>
    </source>
</evidence>
<dbReference type="STRING" id="1231657.A0A1Y1ZZ69"/>
<accession>A0A1Y1ZZ69</accession>
<proteinExistence type="predicted"/>
<dbReference type="AlphaFoldDB" id="A0A1Y1ZZ69"/>
<dbReference type="EMBL" id="MCFA01000024">
    <property type="protein sequence ID" value="ORY15552.1"/>
    <property type="molecule type" value="Genomic_DNA"/>
</dbReference>
<evidence type="ECO:0008006" key="3">
    <source>
        <dbReference type="Google" id="ProtNLM"/>
    </source>
</evidence>
<keyword evidence="2" id="KW-1185">Reference proteome</keyword>
<dbReference type="Proteomes" id="UP000193144">
    <property type="component" value="Unassembled WGS sequence"/>
</dbReference>
<dbReference type="OrthoDB" id="5313288at2759"/>
<sequence length="285" mass="32312">MSPTLVSLPPEILFNVLSYSSPFNPTLLPLHPLYTLAASNSYLRSVVEEFARGLLKQHASINMQIVRRGTGVTRGGTQRTVCRHRWMKWLKSTCWHCRRKSERAAILDATMTCCKACDRRVYPKMTMTDATTTHGLSKLDLFTPNILHPSLPPLTIGSYMCMGSDALMLSLPDVLARKSYVHGLLGPEKAAGVAYLRRRAAAHERMMMHVGYSLVLGKWSKNPDDWYKWRDDGRCRSLQTKEGREQYVKEALEREWAVMGMDIGGERKMERCDEGKTEESAVVVD</sequence>
<organism evidence="1 2">
    <name type="scientific">Clohesyomyces aquaticus</name>
    <dbReference type="NCBI Taxonomy" id="1231657"/>
    <lineage>
        <taxon>Eukaryota</taxon>
        <taxon>Fungi</taxon>
        <taxon>Dikarya</taxon>
        <taxon>Ascomycota</taxon>
        <taxon>Pezizomycotina</taxon>
        <taxon>Dothideomycetes</taxon>
        <taxon>Pleosporomycetidae</taxon>
        <taxon>Pleosporales</taxon>
        <taxon>Lindgomycetaceae</taxon>
        <taxon>Clohesyomyces</taxon>
    </lineage>
</organism>
<evidence type="ECO:0000313" key="2">
    <source>
        <dbReference type="Proteomes" id="UP000193144"/>
    </source>
</evidence>
<reference evidence="1 2" key="1">
    <citation type="submission" date="2016-07" db="EMBL/GenBank/DDBJ databases">
        <title>Pervasive Adenine N6-methylation of Active Genes in Fungi.</title>
        <authorList>
            <consortium name="DOE Joint Genome Institute"/>
            <person name="Mondo S.J."/>
            <person name="Dannebaum R.O."/>
            <person name="Kuo R.C."/>
            <person name="Labutti K."/>
            <person name="Haridas S."/>
            <person name="Kuo A."/>
            <person name="Salamov A."/>
            <person name="Ahrendt S.R."/>
            <person name="Lipzen A."/>
            <person name="Sullivan W."/>
            <person name="Andreopoulos W.B."/>
            <person name="Clum A."/>
            <person name="Lindquist E."/>
            <person name="Daum C."/>
            <person name="Ramamoorthy G.K."/>
            <person name="Gryganskyi A."/>
            <person name="Culley D."/>
            <person name="Magnuson J.K."/>
            <person name="James T.Y."/>
            <person name="O'Malley M.A."/>
            <person name="Stajich J.E."/>
            <person name="Spatafora J.W."/>
            <person name="Visel A."/>
            <person name="Grigoriev I.V."/>
        </authorList>
    </citation>
    <scope>NUCLEOTIDE SEQUENCE [LARGE SCALE GENOMIC DNA]</scope>
    <source>
        <strain evidence="1 2">CBS 115471</strain>
    </source>
</reference>
<name>A0A1Y1ZZ69_9PLEO</name>
<gene>
    <name evidence="1" type="ORF">BCR34DRAFT_558571</name>
</gene>
<protein>
    <recommendedName>
        <fullName evidence="3">F-box domain-containing protein</fullName>
    </recommendedName>
</protein>
<comment type="caution">
    <text evidence="1">The sequence shown here is derived from an EMBL/GenBank/DDBJ whole genome shotgun (WGS) entry which is preliminary data.</text>
</comment>